<evidence type="ECO:0000313" key="7">
    <source>
        <dbReference type="Proteomes" id="UP001231736"/>
    </source>
</evidence>
<evidence type="ECO:0000313" key="6">
    <source>
        <dbReference type="EMBL" id="MDP8175706.1"/>
    </source>
</evidence>
<dbReference type="Gene3D" id="1.10.1070.20">
    <property type="match status" value="1"/>
</dbReference>
<dbReference type="PANTHER" id="PTHR37419:SF8">
    <property type="entry name" value="TOXIN YJJJ"/>
    <property type="match status" value="1"/>
</dbReference>
<feature type="domain" description="HipA N-terminal subdomain 1" evidence="5">
    <location>
        <begin position="21"/>
        <end position="125"/>
    </location>
</feature>
<dbReference type="InterPro" id="IPR052028">
    <property type="entry name" value="HipA_Ser/Thr_kinase"/>
</dbReference>
<dbReference type="InterPro" id="IPR012893">
    <property type="entry name" value="HipA-like_C"/>
</dbReference>
<evidence type="ECO:0000256" key="2">
    <source>
        <dbReference type="ARBA" id="ARBA00022679"/>
    </source>
</evidence>
<keyword evidence="3" id="KW-0418">Kinase</keyword>
<sequence length="419" mass="47788">MKNKNIIQSIAVYFAGYGQYRLVGRLGLDRQRPVFSYDPTWLANGLPLSPIEMPLYTPNSNKLYYGEHRSSQYLCGLLSDSLPDGWGMLLMDRFFRQKLGKEPHDITVLDRFAYIGKKAMGALVFEPEHLIDTDNEALDLITLAQANQQVLEGKDTDILSQLLQVGGSPQGARPKAQIYFEPKSQIVSTINLSNQAESWLVKFPAQNEHKSVCLLEGLYADFAKCSGIEMPEHHYFDLSKEHSAFGVKRFDRHNGERIHIHTLAGLLNTDFRLPTLDYTQLLRCVRMMTRSQKDVERAYRQVVFNVIFNNKDDHTKNFSFIMDEMGKWSLSPAYDLTFNTGINGYHQMDICGEAKYPTKADLLKLAKITDIKQNTAGSIIDQIMLSAEQFLNVIKDYPLQKDLSNTVQKTIKANIKRMI</sequence>
<dbReference type="GO" id="GO:0004674">
    <property type="term" value="F:protein serine/threonine kinase activity"/>
    <property type="evidence" value="ECO:0007669"/>
    <property type="project" value="TreeGrafter"/>
</dbReference>
<accession>A0AAJ6NF85</accession>
<dbReference type="EMBL" id="JASAYT010000035">
    <property type="protein sequence ID" value="MDP8175706.1"/>
    <property type="molecule type" value="Genomic_DNA"/>
</dbReference>
<dbReference type="InterPro" id="IPR017508">
    <property type="entry name" value="HipA_N1"/>
</dbReference>
<evidence type="ECO:0000259" key="5">
    <source>
        <dbReference type="Pfam" id="PF13657"/>
    </source>
</evidence>
<name>A0AAJ6NF85_9PAST</name>
<reference evidence="6" key="1">
    <citation type="journal article" date="2023" name="Front. Microbiol.">
        <title>Phylogeography and host specificity of Pasteurellaceae pathogenic to sea-farmed fish in the north-east Atlantic.</title>
        <authorList>
            <person name="Gulla S."/>
            <person name="Colquhoun D.J."/>
            <person name="Olsen A.B."/>
            <person name="Spilsberg B."/>
            <person name="Lagesen K."/>
            <person name="Aakesson C.P."/>
            <person name="Strom S."/>
            <person name="Manji F."/>
            <person name="Birkbeck T.H."/>
            <person name="Nilsen H.K."/>
        </authorList>
    </citation>
    <scope>NUCLEOTIDE SEQUENCE</scope>
    <source>
        <strain evidence="6">98B1</strain>
    </source>
</reference>
<gene>
    <name evidence="6" type="ORF">QJU97_09610</name>
</gene>
<proteinExistence type="inferred from homology"/>
<evidence type="ECO:0000259" key="4">
    <source>
        <dbReference type="Pfam" id="PF07804"/>
    </source>
</evidence>
<comment type="similarity">
    <text evidence="1">Belongs to the HipA Ser/Thr kinase family.</text>
</comment>
<keyword evidence="2" id="KW-0808">Transferase</keyword>
<dbReference type="Pfam" id="PF07804">
    <property type="entry name" value="HipA_C"/>
    <property type="match status" value="1"/>
</dbReference>
<dbReference type="Pfam" id="PF13657">
    <property type="entry name" value="Couple_hipA"/>
    <property type="match status" value="1"/>
</dbReference>
<feature type="domain" description="HipA-like C-terminal" evidence="4">
    <location>
        <begin position="168"/>
        <end position="388"/>
    </location>
</feature>
<evidence type="ECO:0000256" key="3">
    <source>
        <dbReference type="ARBA" id="ARBA00022777"/>
    </source>
</evidence>
<organism evidence="6 7">
    <name type="scientific">Phocoenobacter skyensis</name>
    <dbReference type="NCBI Taxonomy" id="97481"/>
    <lineage>
        <taxon>Bacteria</taxon>
        <taxon>Pseudomonadati</taxon>
        <taxon>Pseudomonadota</taxon>
        <taxon>Gammaproteobacteria</taxon>
        <taxon>Pasteurellales</taxon>
        <taxon>Pasteurellaceae</taxon>
        <taxon>Phocoenobacter</taxon>
    </lineage>
</organism>
<comment type="caution">
    <text evidence="6">The sequence shown here is derived from an EMBL/GenBank/DDBJ whole genome shotgun (WGS) entry which is preliminary data.</text>
</comment>
<protein>
    <submittedName>
        <fullName evidence="6">Type II toxin-antitoxin system HipA family toxin</fullName>
    </submittedName>
</protein>
<dbReference type="Proteomes" id="UP001231736">
    <property type="component" value="Unassembled WGS sequence"/>
</dbReference>
<dbReference type="GO" id="GO:0005829">
    <property type="term" value="C:cytosol"/>
    <property type="evidence" value="ECO:0007669"/>
    <property type="project" value="TreeGrafter"/>
</dbReference>
<dbReference type="RefSeq" id="WP_306376286.1">
    <property type="nucleotide sequence ID" value="NZ_JASAYT010000035.1"/>
</dbReference>
<dbReference type="PANTHER" id="PTHR37419">
    <property type="entry name" value="SERINE/THREONINE-PROTEIN KINASE TOXIN HIPA"/>
    <property type="match status" value="1"/>
</dbReference>
<dbReference type="AlphaFoldDB" id="A0AAJ6NF85"/>
<evidence type="ECO:0000256" key="1">
    <source>
        <dbReference type="ARBA" id="ARBA00010164"/>
    </source>
</evidence>